<organism evidence="9 10">
    <name type="scientific">Listeria fleischmannii</name>
    <dbReference type="NCBI Taxonomy" id="1069827"/>
    <lineage>
        <taxon>Bacteria</taxon>
        <taxon>Bacillati</taxon>
        <taxon>Bacillota</taxon>
        <taxon>Bacilli</taxon>
        <taxon>Bacillales</taxon>
        <taxon>Listeriaceae</taxon>
        <taxon>Listeria</taxon>
    </lineage>
</organism>
<name>A0A841YD01_9LIST</name>
<evidence type="ECO:0000256" key="1">
    <source>
        <dbReference type="ARBA" id="ARBA00022485"/>
    </source>
</evidence>
<evidence type="ECO:0000256" key="3">
    <source>
        <dbReference type="ARBA" id="ARBA00022763"/>
    </source>
</evidence>
<gene>
    <name evidence="9" type="ORF">HB844_04845</name>
</gene>
<evidence type="ECO:0000256" key="2">
    <source>
        <dbReference type="ARBA" id="ARBA00022723"/>
    </source>
</evidence>
<dbReference type="EMBL" id="JAARPY010000004">
    <property type="protein sequence ID" value="MBC1398195.1"/>
    <property type="molecule type" value="Genomic_DNA"/>
</dbReference>
<dbReference type="GO" id="GO:0051539">
    <property type="term" value="F:4 iron, 4 sulfur cluster binding"/>
    <property type="evidence" value="ECO:0007669"/>
    <property type="project" value="UniProtKB-KW"/>
</dbReference>
<dbReference type="SMART" id="SM00986">
    <property type="entry name" value="UDG"/>
    <property type="match status" value="1"/>
</dbReference>
<dbReference type="PANTHER" id="PTHR33693">
    <property type="entry name" value="TYPE-5 URACIL-DNA GLYCOSYLASE"/>
    <property type="match status" value="1"/>
</dbReference>
<dbReference type="GO" id="GO:0097506">
    <property type="term" value="F:deaminated base DNA N-glycosylase activity"/>
    <property type="evidence" value="ECO:0007669"/>
    <property type="project" value="UniProtKB-ARBA"/>
</dbReference>
<evidence type="ECO:0000313" key="9">
    <source>
        <dbReference type="EMBL" id="MBC1398195.1"/>
    </source>
</evidence>
<feature type="domain" description="Uracil-DNA glycosylase-like" evidence="8">
    <location>
        <begin position="57"/>
        <end position="237"/>
    </location>
</feature>
<keyword evidence="5" id="KW-0408">Iron</keyword>
<keyword evidence="7" id="KW-0234">DNA repair</keyword>
<protein>
    <submittedName>
        <fullName evidence="9">Uracil-DNA glycosylase</fullName>
    </submittedName>
</protein>
<dbReference type="SUPFAM" id="SSF52141">
    <property type="entry name" value="Uracil-DNA glycosylase-like"/>
    <property type="match status" value="1"/>
</dbReference>
<dbReference type="Pfam" id="PF03167">
    <property type="entry name" value="UDG"/>
    <property type="match status" value="1"/>
</dbReference>
<dbReference type="InterPro" id="IPR051536">
    <property type="entry name" value="UDG_Type-4/5"/>
</dbReference>
<dbReference type="Proteomes" id="UP000571128">
    <property type="component" value="Unassembled WGS sequence"/>
</dbReference>
<keyword evidence="6" id="KW-0411">Iron-sulfur</keyword>
<dbReference type="PANTHER" id="PTHR33693:SF1">
    <property type="entry name" value="TYPE-4 URACIL-DNA GLYCOSYLASE"/>
    <property type="match status" value="1"/>
</dbReference>
<dbReference type="InterPro" id="IPR036895">
    <property type="entry name" value="Uracil-DNA_glycosylase-like_sf"/>
</dbReference>
<comment type="caution">
    <text evidence="9">The sequence shown here is derived from an EMBL/GenBank/DDBJ whole genome shotgun (WGS) entry which is preliminary data.</text>
</comment>
<evidence type="ECO:0000259" key="8">
    <source>
        <dbReference type="SMART" id="SM00986"/>
    </source>
</evidence>
<dbReference type="CDD" id="cd10030">
    <property type="entry name" value="UDG-F4_TTUDGA_SPO1dp_like"/>
    <property type="match status" value="1"/>
</dbReference>
<reference evidence="9 10" key="1">
    <citation type="submission" date="2020-03" db="EMBL/GenBank/DDBJ databases">
        <title>Soil Listeria distribution.</title>
        <authorList>
            <person name="Liao J."/>
            <person name="Wiedmann M."/>
        </authorList>
    </citation>
    <scope>NUCLEOTIDE SEQUENCE [LARGE SCALE GENOMIC DNA]</scope>
    <source>
        <strain evidence="9 10">FSL L7-1645</strain>
    </source>
</reference>
<sequence length="248" mass="28417">MIRTYVTTIMANYDIVVNMRKDGETMSQELTYYETPDSLVEIVKKRSETFHLEGFVKGSGPLKPEVMLIGEAPGETEIHQLIPFSGRAGAELMKSLTRAGLTREDVYMTSAVRSRPYREEWKIDARSGEKVLKRYNRPPTQKEILAHAPILDDELRHVQPKILLLMGNIALRRVLGGKISVSDVRGMRLYEEALELSSLSLNTFQKTDRKFRMMATFHPASIFYNRKLLPLIEADFDHLSGWLKEVTK</sequence>
<keyword evidence="4" id="KW-0378">Hydrolase</keyword>
<dbReference type="GO" id="GO:0046872">
    <property type="term" value="F:metal ion binding"/>
    <property type="evidence" value="ECO:0007669"/>
    <property type="project" value="UniProtKB-KW"/>
</dbReference>
<keyword evidence="3" id="KW-0227">DNA damage</keyword>
<evidence type="ECO:0000256" key="4">
    <source>
        <dbReference type="ARBA" id="ARBA00022801"/>
    </source>
</evidence>
<dbReference type="SMART" id="SM00987">
    <property type="entry name" value="UreE_C"/>
    <property type="match status" value="1"/>
</dbReference>
<proteinExistence type="predicted"/>
<dbReference type="InterPro" id="IPR005122">
    <property type="entry name" value="Uracil-DNA_glycosylase-like"/>
</dbReference>
<evidence type="ECO:0000256" key="5">
    <source>
        <dbReference type="ARBA" id="ARBA00023004"/>
    </source>
</evidence>
<evidence type="ECO:0000313" key="10">
    <source>
        <dbReference type="Proteomes" id="UP000571128"/>
    </source>
</evidence>
<dbReference type="GO" id="GO:0006281">
    <property type="term" value="P:DNA repair"/>
    <property type="evidence" value="ECO:0007669"/>
    <property type="project" value="UniProtKB-KW"/>
</dbReference>
<accession>A0A841YD01</accession>
<evidence type="ECO:0000256" key="6">
    <source>
        <dbReference type="ARBA" id="ARBA00023014"/>
    </source>
</evidence>
<evidence type="ECO:0000256" key="7">
    <source>
        <dbReference type="ARBA" id="ARBA00023204"/>
    </source>
</evidence>
<keyword evidence="2" id="KW-0479">Metal-binding</keyword>
<dbReference type="Gene3D" id="3.40.470.10">
    <property type="entry name" value="Uracil-DNA glycosylase-like domain"/>
    <property type="match status" value="1"/>
</dbReference>
<dbReference type="AlphaFoldDB" id="A0A841YD01"/>
<keyword evidence="1" id="KW-0004">4Fe-4S</keyword>